<evidence type="ECO:0000313" key="1">
    <source>
        <dbReference type="EMBL" id="KAJ0088948.1"/>
    </source>
</evidence>
<comment type="caution">
    <text evidence="1">The sequence shown here is derived from an EMBL/GenBank/DDBJ whole genome shotgun (WGS) entry which is preliminary data.</text>
</comment>
<dbReference type="Proteomes" id="UP001164250">
    <property type="component" value="Chromosome 9"/>
</dbReference>
<protein>
    <submittedName>
        <fullName evidence="1">Uncharacterized protein</fullName>
    </submittedName>
</protein>
<name>A0ACC1AQM4_9ROSI</name>
<reference evidence="2" key="1">
    <citation type="journal article" date="2023" name="G3 (Bethesda)">
        <title>Genome assembly and association tests identify interacting loci associated with vigor, precocity, and sex in interspecific pistachio rootstocks.</title>
        <authorList>
            <person name="Palmer W."/>
            <person name="Jacygrad E."/>
            <person name="Sagayaradj S."/>
            <person name="Cavanaugh K."/>
            <person name="Han R."/>
            <person name="Bertier L."/>
            <person name="Beede B."/>
            <person name="Kafkas S."/>
            <person name="Golino D."/>
            <person name="Preece J."/>
            <person name="Michelmore R."/>
        </authorList>
    </citation>
    <scope>NUCLEOTIDE SEQUENCE [LARGE SCALE GENOMIC DNA]</scope>
</reference>
<dbReference type="EMBL" id="CM047905">
    <property type="protein sequence ID" value="KAJ0088948.1"/>
    <property type="molecule type" value="Genomic_DNA"/>
</dbReference>
<organism evidence="1 2">
    <name type="scientific">Pistacia atlantica</name>
    <dbReference type="NCBI Taxonomy" id="434234"/>
    <lineage>
        <taxon>Eukaryota</taxon>
        <taxon>Viridiplantae</taxon>
        <taxon>Streptophyta</taxon>
        <taxon>Embryophyta</taxon>
        <taxon>Tracheophyta</taxon>
        <taxon>Spermatophyta</taxon>
        <taxon>Magnoliopsida</taxon>
        <taxon>eudicotyledons</taxon>
        <taxon>Gunneridae</taxon>
        <taxon>Pentapetalae</taxon>
        <taxon>rosids</taxon>
        <taxon>malvids</taxon>
        <taxon>Sapindales</taxon>
        <taxon>Anacardiaceae</taxon>
        <taxon>Pistacia</taxon>
    </lineage>
</organism>
<evidence type="ECO:0000313" key="2">
    <source>
        <dbReference type="Proteomes" id="UP001164250"/>
    </source>
</evidence>
<accession>A0ACC1AQM4</accession>
<gene>
    <name evidence="1" type="ORF">Patl1_32141</name>
</gene>
<proteinExistence type="predicted"/>
<sequence length="163" mass="18386">MSFHNCDGIGPENSLSARSRTSRFDKDASDEGSHPRRPRLGRERRTTLAFLQVIPVHEQGDGSVPQSAIPSALVRPDLNAISPSNSEASAYGPEEHNNMTKNNLNLEQLEEVILKDLEDIKQWVDKKEAVRVVTKRFTAEQSFKLLWQEANTCFRPECSSHKD</sequence>
<keyword evidence="2" id="KW-1185">Reference proteome</keyword>